<name>A0AAI8YLH1_9PEZI</name>
<dbReference type="EMBL" id="CAUWAG010000012">
    <property type="protein sequence ID" value="CAJ2509152.1"/>
    <property type="molecule type" value="Genomic_DNA"/>
</dbReference>
<reference evidence="1" key="1">
    <citation type="submission" date="2023-10" db="EMBL/GenBank/DDBJ databases">
        <authorList>
            <person name="Hackl T."/>
        </authorList>
    </citation>
    <scope>NUCLEOTIDE SEQUENCE</scope>
</reference>
<organism evidence="1 2">
    <name type="scientific">Anthostomella pinea</name>
    <dbReference type="NCBI Taxonomy" id="933095"/>
    <lineage>
        <taxon>Eukaryota</taxon>
        <taxon>Fungi</taxon>
        <taxon>Dikarya</taxon>
        <taxon>Ascomycota</taxon>
        <taxon>Pezizomycotina</taxon>
        <taxon>Sordariomycetes</taxon>
        <taxon>Xylariomycetidae</taxon>
        <taxon>Xylariales</taxon>
        <taxon>Xylariaceae</taxon>
        <taxon>Anthostomella</taxon>
    </lineage>
</organism>
<comment type="caution">
    <text evidence="1">The sequence shown here is derived from an EMBL/GenBank/DDBJ whole genome shotgun (WGS) entry which is preliminary data.</text>
</comment>
<gene>
    <name evidence="1" type="ORF">KHLLAP_LOCUS9620</name>
</gene>
<proteinExistence type="predicted"/>
<accession>A0AAI8YLH1</accession>
<evidence type="ECO:0000313" key="2">
    <source>
        <dbReference type="Proteomes" id="UP001295740"/>
    </source>
</evidence>
<dbReference type="Proteomes" id="UP001295740">
    <property type="component" value="Unassembled WGS sequence"/>
</dbReference>
<dbReference type="AlphaFoldDB" id="A0AAI8YLH1"/>
<protein>
    <submittedName>
        <fullName evidence="1">Uu.00g141780.m01.CDS01</fullName>
    </submittedName>
</protein>
<evidence type="ECO:0000313" key="1">
    <source>
        <dbReference type="EMBL" id="CAJ2509152.1"/>
    </source>
</evidence>
<keyword evidence="2" id="KW-1185">Reference proteome</keyword>
<sequence>MEDSIFQMGMTFTGKDVHREIKSELWARQGPSYQPRPILLDLDFTFYMVDTETYGMWKLSQKAKKRVCLADAGFVDSAYLYDPPSKSKYHKLSWHDWFFKALKVQRYPYLVLSDGDLSEECKLVAGSLPGDFPGFLEEAFQTKELIFIPSSTGQGACWAKPNECLLDGLINMETKHAVITIYRDVFPQVTFDLIKKFLTDTL</sequence>